<dbReference type="SUPFAM" id="SSF51182">
    <property type="entry name" value="RmlC-like cupins"/>
    <property type="match status" value="1"/>
</dbReference>
<accession>A0A512TSE3</accession>
<dbReference type="InterPro" id="IPR013096">
    <property type="entry name" value="Cupin_2"/>
</dbReference>
<keyword evidence="1" id="KW-0805">Transcription regulation</keyword>
<dbReference type="Proteomes" id="UP000321089">
    <property type="component" value="Unassembled WGS sequence"/>
</dbReference>
<dbReference type="PANTHER" id="PTHR43280">
    <property type="entry name" value="ARAC-FAMILY TRANSCRIPTIONAL REGULATOR"/>
    <property type="match status" value="1"/>
</dbReference>
<dbReference type="InterPro" id="IPR014710">
    <property type="entry name" value="RmlC-like_jellyroll"/>
</dbReference>
<dbReference type="GO" id="GO:0043565">
    <property type="term" value="F:sequence-specific DNA binding"/>
    <property type="evidence" value="ECO:0007669"/>
    <property type="project" value="InterPro"/>
</dbReference>
<dbReference type="InterPro" id="IPR009057">
    <property type="entry name" value="Homeodomain-like_sf"/>
</dbReference>
<protein>
    <submittedName>
        <fullName evidence="5">AraC family transcriptional regulator</fullName>
    </submittedName>
</protein>
<dbReference type="Pfam" id="PF12833">
    <property type="entry name" value="HTH_18"/>
    <property type="match status" value="1"/>
</dbReference>
<dbReference type="Pfam" id="PF07883">
    <property type="entry name" value="Cupin_2"/>
    <property type="match status" value="1"/>
</dbReference>
<gene>
    <name evidence="5" type="ORF">CBU02nite_36610</name>
</gene>
<dbReference type="PROSITE" id="PS01124">
    <property type="entry name" value="HTH_ARAC_FAMILY_2"/>
    <property type="match status" value="1"/>
</dbReference>
<dbReference type="GO" id="GO:0003700">
    <property type="term" value="F:DNA-binding transcription factor activity"/>
    <property type="evidence" value="ECO:0007669"/>
    <property type="project" value="InterPro"/>
</dbReference>
<dbReference type="InterPro" id="IPR018060">
    <property type="entry name" value="HTH_AraC"/>
</dbReference>
<dbReference type="CDD" id="cd02209">
    <property type="entry name" value="cupin_XRE_C"/>
    <property type="match status" value="1"/>
</dbReference>
<dbReference type="Gene3D" id="2.60.120.10">
    <property type="entry name" value="Jelly Rolls"/>
    <property type="match status" value="1"/>
</dbReference>
<dbReference type="EMBL" id="BKBC01000082">
    <property type="protein sequence ID" value="GEQ23155.1"/>
    <property type="molecule type" value="Genomic_DNA"/>
</dbReference>
<dbReference type="InterPro" id="IPR011051">
    <property type="entry name" value="RmlC_Cupin_sf"/>
</dbReference>
<feature type="domain" description="HTH araC/xylS-type" evidence="4">
    <location>
        <begin position="181"/>
        <end position="279"/>
    </location>
</feature>
<evidence type="ECO:0000256" key="3">
    <source>
        <dbReference type="ARBA" id="ARBA00023163"/>
    </source>
</evidence>
<organism evidence="5 6">
    <name type="scientific">Clostridium butyricum</name>
    <dbReference type="NCBI Taxonomy" id="1492"/>
    <lineage>
        <taxon>Bacteria</taxon>
        <taxon>Bacillati</taxon>
        <taxon>Bacillota</taxon>
        <taxon>Clostridia</taxon>
        <taxon>Eubacteriales</taxon>
        <taxon>Clostridiaceae</taxon>
        <taxon>Clostridium</taxon>
    </lineage>
</organism>
<dbReference type="PANTHER" id="PTHR43280:SF2">
    <property type="entry name" value="HTH-TYPE TRANSCRIPTIONAL REGULATOR EXSA"/>
    <property type="match status" value="1"/>
</dbReference>
<name>A0A512TSE3_CLOBU</name>
<evidence type="ECO:0000259" key="4">
    <source>
        <dbReference type="PROSITE" id="PS01124"/>
    </source>
</evidence>
<evidence type="ECO:0000313" key="6">
    <source>
        <dbReference type="Proteomes" id="UP000321089"/>
    </source>
</evidence>
<reference evidence="5 6" key="1">
    <citation type="submission" date="2019-07" db="EMBL/GenBank/DDBJ databases">
        <title>Whole genome shotgun sequence of Clostridium butyricum NBRC 3858.</title>
        <authorList>
            <person name="Hosoyama A."/>
            <person name="Uohara A."/>
            <person name="Ohji S."/>
            <person name="Ichikawa N."/>
        </authorList>
    </citation>
    <scope>NUCLEOTIDE SEQUENCE [LARGE SCALE GENOMIC DNA]</scope>
    <source>
        <strain evidence="5 6">NBRC 3858</strain>
    </source>
</reference>
<evidence type="ECO:0000313" key="5">
    <source>
        <dbReference type="EMBL" id="GEQ23155.1"/>
    </source>
</evidence>
<dbReference type="RefSeq" id="WP_146869240.1">
    <property type="nucleotide sequence ID" value="NZ_BKBC01000082.1"/>
</dbReference>
<dbReference type="SUPFAM" id="SSF46689">
    <property type="entry name" value="Homeodomain-like"/>
    <property type="match status" value="2"/>
</dbReference>
<proteinExistence type="predicted"/>
<comment type="caution">
    <text evidence="5">The sequence shown here is derived from an EMBL/GenBank/DDBJ whole genome shotgun (WGS) entry which is preliminary data.</text>
</comment>
<keyword evidence="3" id="KW-0804">Transcription</keyword>
<evidence type="ECO:0000256" key="2">
    <source>
        <dbReference type="ARBA" id="ARBA00023125"/>
    </source>
</evidence>
<dbReference type="AlphaFoldDB" id="A0A512TSE3"/>
<dbReference type="SMART" id="SM00342">
    <property type="entry name" value="HTH_ARAC"/>
    <property type="match status" value="1"/>
</dbReference>
<dbReference type="Gene3D" id="1.10.10.60">
    <property type="entry name" value="Homeodomain-like"/>
    <property type="match status" value="2"/>
</dbReference>
<keyword evidence="2" id="KW-0238">DNA-binding</keyword>
<evidence type="ECO:0000256" key="1">
    <source>
        <dbReference type="ARBA" id="ARBA00023015"/>
    </source>
</evidence>
<sequence length="285" mass="33636">MDKKNYTHELIYPSENLDVYIRLFDDSQNYVASHWHNSIEIIYLTSGELKVEIGQNKYDLKEGDCILINSGAIHSTHCMSKNTSILLQIPSTLLNRYVPDYKNYYFDLNYNSNDENQKKNIVNLKKILKSMESLKINSSEFSHLLFTSLVFELLYELCENFKIIIGGNQKEKTMIFLSQLEPVLDYTKLNYNRAISIQEISDVAHLQPEYFCRKFKKYIGQTFLEYLNEVRLAHIYHDLIHTNNHLNTILDSHGFTNYKLFYKTFKNKFGCTPIQLRKNSYINDK</sequence>